<gene>
    <name evidence="1" type="ORF">L5515_008880</name>
</gene>
<name>A0AAE9F7E4_CAEBR</name>
<accession>A0AAE9F7E4</accession>
<dbReference type="AlphaFoldDB" id="A0AAE9F7E4"/>
<keyword evidence="2" id="KW-1185">Reference proteome</keyword>
<dbReference type="Proteomes" id="UP000829354">
    <property type="component" value="Chromosome V"/>
</dbReference>
<dbReference type="EMBL" id="CP092624">
    <property type="protein sequence ID" value="UMM36938.1"/>
    <property type="molecule type" value="Genomic_DNA"/>
</dbReference>
<evidence type="ECO:0000313" key="1">
    <source>
        <dbReference type="EMBL" id="UMM36938.1"/>
    </source>
</evidence>
<reference evidence="1 2" key="1">
    <citation type="submission" date="2022-04" db="EMBL/GenBank/DDBJ databases">
        <title>Chromosome-level reference genomes for two strains of Caenorhabditis briggsae: an improved platform for comparative genomics.</title>
        <authorList>
            <person name="Stevens L."/>
            <person name="Andersen E."/>
        </authorList>
    </citation>
    <scope>NUCLEOTIDE SEQUENCE [LARGE SCALE GENOMIC DNA]</scope>
    <source>
        <strain evidence="1">VX34</strain>
        <tissue evidence="1">Whole-organism</tissue>
    </source>
</reference>
<sequence length="93" mass="10175">MFANPKSDAPFNHLAEKNSDYIDARIPSQFTEQDPLSATYPGTKAKRSHVTGAINFPMADVIGPNACNTGIQAPVIFTALERSESKRNYTMEA</sequence>
<proteinExistence type="predicted"/>
<evidence type="ECO:0000313" key="2">
    <source>
        <dbReference type="Proteomes" id="UP000829354"/>
    </source>
</evidence>
<dbReference type="Gene3D" id="3.40.250.10">
    <property type="entry name" value="Rhodanese-like domain"/>
    <property type="match status" value="1"/>
</dbReference>
<organism evidence="1 2">
    <name type="scientific">Caenorhabditis briggsae</name>
    <dbReference type="NCBI Taxonomy" id="6238"/>
    <lineage>
        <taxon>Eukaryota</taxon>
        <taxon>Metazoa</taxon>
        <taxon>Ecdysozoa</taxon>
        <taxon>Nematoda</taxon>
        <taxon>Chromadorea</taxon>
        <taxon>Rhabditida</taxon>
        <taxon>Rhabditina</taxon>
        <taxon>Rhabditomorpha</taxon>
        <taxon>Rhabditoidea</taxon>
        <taxon>Rhabditidae</taxon>
        <taxon>Peloderinae</taxon>
        <taxon>Caenorhabditis</taxon>
    </lineage>
</organism>
<dbReference type="SUPFAM" id="SSF52821">
    <property type="entry name" value="Rhodanese/Cell cycle control phosphatase"/>
    <property type="match status" value="1"/>
</dbReference>
<protein>
    <submittedName>
        <fullName evidence="1">Uncharacterized protein</fullName>
    </submittedName>
</protein>
<dbReference type="InterPro" id="IPR036873">
    <property type="entry name" value="Rhodanese-like_dom_sf"/>
</dbReference>